<keyword evidence="5 10" id="KW-0808">Transferase</keyword>
<evidence type="ECO:0000256" key="7">
    <source>
        <dbReference type="ARBA" id="ARBA00022705"/>
    </source>
</evidence>
<feature type="domain" description="DNA polymerase III beta sliding clamp N-terminal" evidence="11">
    <location>
        <begin position="1"/>
        <end position="119"/>
    </location>
</feature>
<comment type="function">
    <text evidence="10">Confers DNA tethering and processivity to DNA polymerases and other proteins. Acts as a clamp, forming a ring around DNA (a reaction catalyzed by the clamp-loading complex) which diffuses in an ATP-independent manner freely and bidirectionally along dsDNA. Initially characterized for its ability to contact the catalytic subunit of DNA polymerase III (Pol III), a complex, multichain enzyme responsible for most of the replicative synthesis in bacteria; Pol III exhibits 3'-5' exonuclease proofreading activity. The beta chain is required for initiation of replication as well as for processivity of DNA replication.</text>
</comment>
<comment type="subcellular location">
    <subcellularLocation>
        <location evidence="1 10">Cytoplasm</location>
    </subcellularLocation>
</comment>
<dbReference type="InterPro" id="IPR046938">
    <property type="entry name" value="DNA_clamp_sf"/>
</dbReference>
<evidence type="ECO:0000256" key="4">
    <source>
        <dbReference type="ARBA" id="ARBA00022490"/>
    </source>
</evidence>
<dbReference type="Pfam" id="PF02767">
    <property type="entry name" value="DNA_pol3_beta_2"/>
    <property type="match status" value="1"/>
</dbReference>
<evidence type="ECO:0000313" key="14">
    <source>
        <dbReference type="EMBL" id="HFC92908.1"/>
    </source>
</evidence>
<evidence type="ECO:0000259" key="13">
    <source>
        <dbReference type="Pfam" id="PF02768"/>
    </source>
</evidence>
<evidence type="ECO:0000256" key="9">
    <source>
        <dbReference type="ARBA" id="ARBA00023125"/>
    </source>
</evidence>
<keyword evidence="7 10" id="KW-0235">DNA replication</keyword>
<gene>
    <name evidence="14" type="ORF">ENJ51_08870</name>
</gene>
<comment type="caution">
    <text evidence="14">The sequence shown here is derived from an EMBL/GenBank/DDBJ whole genome shotgun (WGS) entry which is preliminary data.</text>
</comment>
<organism evidence="14">
    <name type="scientific">Leucothrix mucor</name>
    <dbReference type="NCBI Taxonomy" id="45248"/>
    <lineage>
        <taxon>Bacteria</taxon>
        <taxon>Pseudomonadati</taxon>
        <taxon>Pseudomonadota</taxon>
        <taxon>Gammaproteobacteria</taxon>
        <taxon>Thiotrichales</taxon>
        <taxon>Thiotrichaceae</taxon>
        <taxon>Leucothrix</taxon>
    </lineage>
</organism>
<evidence type="ECO:0000256" key="10">
    <source>
        <dbReference type="PIRNR" id="PIRNR000804"/>
    </source>
</evidence>
<evidence type="ECO:0000256" key="1">
    <source>
        <dbReference type="ARBA" id="ARBA00004496"/>
    </source>
</evidence>
<dbReference type="AlphaFoldDB" id="A0A7V2T3W5"/>
<dbReference type="GO" id="GO:0008408">
    <property type="term" value="F:3'-5' exonuclease activity"/>
    <property type="evidence" value="ECO:0007669"/>
    <property type="project" value="InterPro"/>
</dbReference>
<dbReference type="PIRSF" id="PIRSF000804">
    <property type="entry name" value="DNA_pol_III_b"/>
    <property type="match status" value="1"/>
</dbReference>
<evidence type="ECO:0000256" key="8">
    <source>
        <dbReference type="ARBA" id="ARBA00022932"/>
    </source>
</evidence>
<reference evidence="14" key="1">
    <citation type="journal article" date="2020" name="mSystems">
        <title>Genome- and Community-Level Interaction Insights into Carbon Utilization and Element Cycling Functions of Hydrothermarchaeota in Hydrothermal Sediment.</title>
        <authorList>
            <person name="Zhou Z."/>
            <person name="Liu Y."/>
            <person name="Xu W."/>
            <person name="Pan J."/>
            <person name="Luo Z.H."/>
            <person name="Li M."/>
        </authorList>
    </citation>
    <scope>NUCLEOTIDE SEQUENCE [LARGE SCALE GENOMIC DNA]</scope>
    <source>
        <strain evidence="14">HyVt-493</strain>
    </source>
</reference>
<accession>A0A7V2T3W5</accession>
<evidence type="ECO:0000256" key="3">
    <source>
        <dbReference type="ARBA" id="ARBA00021035"/>
    </source>
</evidence>
<comment type="similarity">
    <text evidence="2 10">Belongs to the beta sliding clamp family.</text>
</comment>
<dbReference type="GO" id="GO:0005737">
    <property type="term" value="C:cytoplasm"/>
    <property type="evidence" value="ECO:0007669"/>
    <property type="project" value="UniProtKB-SubCell"/>
</dbReference>
<dbReference type="GO" id="GO:0006271">
    <property type="term" value="P:DNA strand elongation involved in DNA replication"/>
    <property type="evidence" value="ECO:0007669"/>
    <property type="project" value="TreeGrafter"/>
</dbReference>
<dbReference type="Proteomes" id="UP000885750">
    <property type="component" value="Unassembled WGS sequence"/>
</dbReference>
<dbReference type="Pfam" id="PF00712">
    <property type="entry name" value="DNA_pol3_beta"/>
    <property type="match status" value="1"/>
</dbReference>
<keyword evidence="6 10" id="KW-0548">Nucleotidyltransferase</keyword>
<keyword evidence="4 10" id="KW-0963">Cytoplasm</keyword>
<dbReference type="GO" id="GO:0003677">
    <property type="term" value="F:DNA binding"/>
    <property type="evidence" value="ECO:0007669"/>
    <property type="project" value="UniProtKB-UniRule"/>
</dbReference>
<name>A0A7V2T3W5_LEUMU</name>
<dbReference type="Gene3D" id="3.70.10.10">
    <property type="match status" value="1"/>
</dbReference>
<evidence type="ECO:0000256" key="6">
    <source>
        <dbReference type="ARBA" id="ARBA00022695"/>
    </source>
</evidence>
<keyword evidence="9" id="KW-0238">DNA-binding</keyword>
<evidence type="ECO:0000259" key="12">
    <source>
        <dbReference type="Pfam" id="PF02767"/>
    </source>
</evidence>
<feature type="domain" description="DNA polymerase III beta sliding clamp central" evidence="12">
    <location>
        <begin position="129"/>
        <end position="246"/>
    </location>
</feature>
<dbReference type="InterPro" id="IPR022635">
    <property type="entry name" value="DNA_polIII_beta_C"/>
</dbReference>
<dbReference type="SUPFAM" id="SSF55979">
    <property type="entry name" value="DNA clamp"/>
    <property type="match status" value="3"/>
</dbReference>
<dbReference type="InterPro" id="IPR022634">
    <property type="entry name" value="DNA_polIII_beta_N"/>
</dbReference>
<dbReference type="Gene3D" id="3.10.150.10">
    <property type="entry name" value="DNA Polymerase III, subunit A, domain 2"/>
    <property type="match status" value="1"/>
</dbReference>
<dbReference type="EMBL" id="DRMS01000331">
    <property type="protein sequence ID" value="HFC92908.1"/>
    <property type="molecule type" value="Genomic_DNA"/>
</dbReference>
<dbReference type="InterPro" id="IPR001001">
    <property type="entry name" value="DNA_polIII_beta"/>
</dbReference>
<protein>
    <recommendedName>
        <fullName evidence="3 10">Beta sliding clamp</fullName>
    </recommendedName>
</protein>
<dbReference type="PANTHER" id="PTHR30478:SF0">
    <property type="entry name" value="BETA SLIDING CLAMP"/>
    <property type="match status" value="1"/>
</dbReference>
<sequence length="373" mass="41971">MKLTISRDILLNQLSNVIGAIEKKHTKKILENIYLSMQNDVLQVVGTDLEIELSSQTQIISDEQGVITTTAWKILEICKALPTDSFVTLETNEHRLYLGVNRSNFELSTLSADDYPLLDDIHFSDEIVIRENVLKSLLDATAFSMANQDVRYYLNGLLLDVDKGLIKAVTTDGHRLAISEYQRDDSNDSETSKRIIIPRKGVLELSRLLDARSEISLSLYLSDNHIRIQKEDIRFTSKLIDGKYPDYQAAIPVASSYQIELERTLFKDTLSRVAILSNEKFRGIRLSFDNGIMKLHSTNPEKESATEEIDIDYSGELLEIGFNVSYLLDAINHIDADSIILHLSNPDSSVLITSGGVESDSIATKYVVMPIRL</sequence>
<dbReference type="CDD" id="cd00140">
    <property type="entry name" value="beta_clamp"/>
    <property type="match status" value="1"/>
</dbReference>
<dbReference type="NCBIfam" id="TIGR00663">
    <property type="entry name" value="dnan"/>
    <property type="match status" value="1"/>
</dbReference>
<dbReference type="SMART" id="SM00480">
    <property type="entry name" value="POL3Bc"/>
    <property type="match status" value="1"/>
</dbReference>
<dbReference type="Pfam" id="PF02768">
    <property type="entry name" value="DNA_pol3_beta_3"/>
    <property type="match status" value="1"/>
</dbReference>
<dbReference type="InterPro" id="IPR022637">
    <property type="entry name" value="DNA_polIII_beta_cen"/>
</dbReference>
<dbReference type="GO" id="GO:0003887">
    <property type="term" value="F:DNA-directed DNA polymerase activity"/>
    <property type="evidence" value="ECO:0007669"/>
    <property type="project" value="UniProtKB-UniRule"/>
</dbReference>
<dbReference type="GO" id="GO:0009360">
    <property type="term" value="C:DNA polymerase III complex"/>
    <property type="evidence" value="ECO:0007669"/>
    <property type="project" value="InterPro"/>
</dbReference>
<evidence type="ECO:0000259" key="11">
    <source>
        <dbReference type="Pfam" id="PF00712"/>
    </source>
</evidence>
<proteinExistence type="inferred from homology"/>
<evidence type="ECO:0000256" key="2">
    <source>
        <dbReference type="ARBA" id="ARBA00010752"/>
    </source>
</evidence>
<keyword evidence="8 10" id="KW-0239">DNA-directed DNA polymerase</keyword>
<feature type="domain" description="DNA polymerase III beta sliding clamp C-terminal" evidence="13">
    <location>
        <begin position="250"/>
        <end position="372"/>
    </location>
</feature>
<dbReference type="PANTHER" id="PTHR30478">
    <property type="entry name" value="DNA POLYMERASE III SUBUNIT BETA"/>
    <property type="match status" value="1"/>
</dbReference>
<evidence type="ECO:0000256" key="5">
    <source>
        <dbReference type="ARBA" id="ARBA00022679"/>
    </source>
</evidence>
<comment type="subunit">
    <text evidence="10">Forms a ring-shaped head-to-tail homodimer around DNA.</text>
</comment>